<protein>
    <submittedName>
        <fullName evidence="10">NADPH--cytochrome P450 reductase</fullName>
    </submittedName>
</protein>
<name>A0AAE9WTJ8_PLAYO</name>
<dbReference type="InterPro" id="IPR008254">
    <property type="entry name" value="Flavodoxin/NO_synth"/>
</dbReference>
<keyword evidence="7" id="KW-0175">Coiled coil</keyword>
<evidence type="ECO:0000256" key="8">
    <source>
        <dbReference type="SAM" id="Phobius"/>
    </source>
</evidence>
<comment type="cofactor">
    <cofactor evidence="2">
        <name>FAD</name>
        <dbReference type="ChEBI" id="CHEBI:57692"/>
    </cofactor>
</comment>
<evidence type="ECO:0000256" key="5">
    <source>
        <dbReference type="ARBA" id="ARBA00022857"/>
    </source>
</evidence>
<comment type="cofactor">
    <cofactor evidence="1">
        <name>FMN</name>
        <dbReference type="ChEBI" id="CHEBI:58210"/>
    </cofactor>
</comment>
<dbReference type="SUPFAM" id="SSF63380">
    <property type="entry name" value="Riboflavin synthase domain-like"/>
    <property type="match status" value="1"/>
</dbReference>
<dbReference type="Pfam" id="PF00258">
    <property type="entry name" value="Flavodoxin_1"/>
    <property type="match status" value="1"/>
</dbReference>
<keyword evidence="4" id="KW-0274">FAD</keyword>
<sequence length="853" mass="102120">MKTDQTKELTTGLYDLRNKNANELAEIIKAHKENKQNNLSKIDKAIEIENIKQMKKFAESQAECFNMCRMSLKERFKNDLEQYKNLNNNNNNLNFDENNVINLEKKYNNLEQELLLSYLFLFSFILFSFLLLVYINTFICNMDIITREKILLLYGSEYGTSYDCCRNILYELCTNFDVHFFCLNDINLMKFYNYENIIIIVSTTGYGCPTHNMSKFWINLYKCNNIFHEDIYFHLFGLGDSSYDNYNIVAKKLKRKLISLGGNIVNYSLGNYQHSSMHFTNFNTWKNKVYSFLKKKYYNFEINNTIPQIYNITNLSDYDKINNDKHMSEFLPTYDNIKKCNEKNKNKIEKKYDDFNVNEYFTKSLKLNKFEVIKNKRLTDVTYFQDVRYIELATSIEIFNLSSLITIHPTLDKDKTKSVLNLLKINYNEYIIINQPNKNATCTMSTYIPIGKKIKVLDLFVYFLDLNKIVTPFFFIYLSERTNSDLHKKKFLQLGNTNDISDYFSYVYQYKRSYYDIFYDFYSYINIDIPFLLNTLPNIMNRNYSILNDSNKYRFLKNLNLYNLYHFYLNPYYSNFLYYLKIYFCNNMKTLTNFFLYIMCNYTQISTYKYINILKNKIKPNQVNNVIELLICLYQTEINPNKKHIGLCSNYLINSIEGSPFIYATIENSLLFQNKNIWNLNYRIVYISTGAAFSSLLAVIRQRFHIYNSKKKEQKNENLINSKIKNISENDLLFLGFRNKLNNFYFEQELQNYLHFIHIFIAFSQQPNDNFLYYNHEFLKNIENNNPNLNDNFCSTTDHNNIIAGKSRPFSQNLFKLLANIMKEKEPNKTIEEINLFLKKKIDKFEIIFESWY</sequence>
<dbReference type="InterPro" id="IPR003097">
    <property type="entry name" value="CysJ-like_FAD-binding"/>
</dbReference>
<dbReference type="Gene3D" id="1.20.990.10">
    <property type="entry name" value="NADPH-cytochrome p450 Reductase, Chain A, domain 3"/>
    <property type="match status" value="1"/>
</dbReference>
<evidence type="ECO:0000256" key="2">
    <source>
        <dbReference type="ARBA" id="ARBA00001974"/>
    </source>
</evidence>
<dbReference type="InterPro" id="IPR017938">
    <property type="entry name" value="Riboflavin_synthase-like_b-brl"/>
</dbReference>
<evidence type="ECO:0000259" key="9">
    <source>
        <dbReference type="PROSITE" id="PS50902"/>
    </source>
</evidence>
<keyword evidence="8" id="KW-0472">Membrane</keyword>
<evidence type="ECO:0000256" key="4">
    <source>
        <dbReference type="ARBA" id="ARBA00022827"/>
    </source>
</evidence>
<evidence type="ECO:0000313" key="10">
    <source>
        <dbReference type="EMBL" id="WBY59846.1"/>
    </source>
</evidence>
<dbReference type="GO" id="GO:0005829">
    <property type="term" value="C:cytosol"/>
    <property type="evidence" value="ECO:0007669"/>
    <property type="project" value="TreeGrafter"/>
</dbReference>
<dbReference type="GO" id="GO:0016491">
    <property type="term" value="F:oxidoreductase activity"/>
    <property type="evidence" value="ECO:0007669"/>
    <property type="project" value="UniProtKB-KW"/>
</dbReference>
<feature type="domain" description="Flavodoxin-like" evidence="9">
    <location>
        <begin position="150"/>
        <end position="290"/>
    </location>
</feature>
<evidence type="ECO:0000256" key="6">
    <source>
        <dbReference type="ARBA" id="ARBA00023002"/>
    </source>
</evidence>
<dbReference type="GO" id="GO:0010181">
    <property type="term" value="F:FMN binding"/>
    <property type="evidence" value="ECO:0007669"/>
    <property type="project" value="InterPro"/>
</dbReference>
<dbReference type="InterPro" id="IPR023173">
    <property type="entry name" value="NADPH_Cyt_P450_Rdtase_alpha"/>
</dbReference>
<dbReference type="SUPFAM" id="SSF52218">
    <property type="entry name" value="Flavoproteins"/>
    <property type="match status" value="1"/>
</dbReference>
<evidence type="ECO:0000256" key="1">
    <source>
        <dbReference type="ARBA" id="ARBA00001917"/>
    </source>
</evidence>
<proteinExistence type="predicted"/>
<dbReference type="AlphaFoldDB" id="A0AAE9WTJ8"/>
<dbReference type="GO" id="GO:0050660">
    <property type="term" value="F:flavin adenine dinucleotide binding"/>
    <property type="evidence" value="ECO:0007669"/>
    <property type="project" value="TreeGrafter"/>
</dbReference>
<dbReference type="SUPFAM" id="SSF52343">
    <property type="entry name" value="Ferredoxin reductase-like, C-terminal NADP-linked domain"/>
    <property type="match status" value="1"/>
</dbReference>
<dbReference type="Gene3D" id="3.40.50.80">
    <property type="entry name" value="Nucleotide-binding domain of ferredoxin-NADP reductase (FNR) module"/>
    <property type="match status" value="1"/>
</dbReference>
<keyword evidence="8" id="KW-1133">Transmembrane helix</keyword>
<accession>A0AAE9WTJ8</accession>
<dbReference type="EMBL" id="CP115537">
    <property type="protein sequence ID" value="WBY59846.1"/>
    <property type="molecule type" value="Genomic_DNA"/>
</dbReference>
<keyword evidence="5" id="KW-0521">NADP</keyword>
<dbReference type="PANTHER" id="PTHR19384:SF10">
    <property type="entry name" value="NADPH-DEPENDENT DIFLAVIN OXIDOREDUCTASE 1"/>
    <property type="match status" value="1"/>
</dbReference>
<evidence type="ECO:0000313" key="11">
    <source>
        <dbReference type="Proteomes" id="UP001054126"/>
    </source>
</evidence>
<dbReference type="PROSITE" id="PS50902">
    <property type="entry name" value="FLAVODOXIN_LIKE"/>
    <property type="match status" value="1"/>
</dbReference>
<reference evidence="10" key="1">
    <citation type="submission" date="2023-01" db="EMBL/GenBank/DDBJ databases">
        <title>Long-Read Genome Assembly and Gene Model Annotations for the Rodent Malaria Parasite Plasmodium yoelii 17XNL.</title>
        <authorList>
            <person name="Mitchell G.J."/>
            <person name="Sebastian A."/>
            <person name="Albert I."/>
            <person name="Lindner S.E."/>
        </authorList>
    </citation>
    <scope>NUCLEOTIDE SEQUENCE</scope>
    <source>
        <strain evidence="10">17XNL clone 1.1</strain>
    </source>
</reference>
<dbReference type="Proteomes" id="UP001054126">
    <property type="component" value="Chromosome 13"/>
</dbReference>
<keyword evidence="6" id="KW-0560">Oxidoreductase</keyword>
<feature type="transmembrane region" description="Helical" evidence="8">
    <location>
        <begin position="115"/>
        <end position="135"/>
    </location>
</feature>
<gene>
    <name evidence="10" type="ORF">Py17XNL_001303042</name>
</gene>
<keyword evidence="3" id="KW-0285">Flavoprotein</keyword>
<evidence type="ECO:0000256" key="3">
    <source>
        <dbReference type="ARBA" id="ARBA00022630"/>
    </source>
</evidence>
<dbReference type="InterPro" id="IPR029039">
    <property type="entry name" value="Flavoprotein-like_sf"/>
</dbReference>
<dbReference type="Gene3D" id="2.40.30.10">
    <property type="entry name" value="Translation factors"/>
    <property type="match status" value="1"/>
</dbReference>
<dbReference type="InterPro" id="IPR039261">
    <property type="entry name" value="FNR_nucleotide-bd"/>
</dbReference>
<dbReference type="Gene3D" id="3.40.50.360">
    <property type="match status" value="1"/>
</dbReference>
<keyword evidence="8" id="KW-0812">Transmembrane</keyword>
<dbReference type="Pfam" id="PF00667">
    <property type="entry name" value="FAD_binding_1"/>
    <property type="match status" value="1"/>
</dbReference>
<feature type="coiled-coil region" evidence="7">
    <location>
        <begin position="69"/>
        <end position="113"/>
    </location>
</feature>
<organism evidence="10 11">
    <name type="scientific">Plasmodium yoelii yoelii</name>
    <dbReference type="NCBI Taxonomy" id="73239"/>
    <lineage>
        <taxon>Eukaryota</taxon>
        <taxon>Sar</taxon>
        <taxon>Alveolata</taxon>
        <taxon>Apicomplexa</taxon>
        <taxon>Aconoidasida</taxon>
        <taxon>Haemosporida</taxon>
        <taxon>Plasmodiidae</taxon>
        <taxon>Plasmodium</taxon>
        <taxon>Plasmodium (Vinckeia)</taxon>
    </lineage>
</organism>
<dbReference type="PANTHER" id="PTHR19384">
    <property type="entry name" value="NITRIC OXIDE SYNTHASE-RELATED"/>
    <property type="match status" value="1"/>
</dbReference>
<evidence type="ECO:0000256" key="7">
    <source>
        <dbReference type="SAM" id="Coils"/>
    </source>
</evidence>